<sequence length="736" mass="82304">MHQHLSGDRQASSLHDKVGRRLDAELGRTATRDEIREWLNTCTFTVEPDTDPTPRKRELILDLKPLFNDRLPAEFQPENEAAYAQGEDSASSSEHLDLSDALSRVLTGLQGRNGGPIGAEVKSLVTQTIPELLRRVVPADVSVRGSTGYGSDADVPWVAITGGGPASSPRTGVYLVYLFAADGSAVYLSLAQGTTLVSGGTQVLRKRCWDVRRALGPQADLVTEIDLKSTNQRPRSYEAGTAFAAPYPANEVPPTERLVHDLERMLALHQTLRDLGLTTPPEHEPVHMLLKWSREVRSDTIERHRAVAEALGSVWWGKIGKPGTNAMSPQRLALVKDQLASGQTTYCYLYRTGEVWRTRVEDIVTKRSEVDEERVPAYYGDEHHTMFVRLSDFHQLPADWPSKNLLSNTNPDPATLPGALSNQTSPLLMYRLWSPTDASDKDAGPPAAIPPEPELVVVRPALDLAWLEAETLCDRGWLEDLVETLRRRPQVVLAGPPGTSKTWIARAVARYMTQDVPLSYRILQFHPSYGYEEFIEGLRPVPAGGAITFDRVDGAVLRMAADIDEESDQRYVLVLDEMNRANLPRVFGELLYALEYRGQPVDLMYTPNYSLPEQLLFVGTMNTADRSIRSIDLALRRRFEVFDCPPDAAILDRYYATRSCSVPKLVDGFVALNNRLTSLLDRHHTVGHSFFMRDGFDVAALRSTWQRQLQPLFEEYFFDRPDVAASLSLSDFWPDA</sequence>
<gene>
    <name evidence="2" type="ORF">ACFFJG_19875</name>
</gene>
<protein>
    <submittedName>
        <fullName evidence="2">MrcB family domain-containing protein</fullName>
    </submittedName>
</protein>
<dbReference type="SMART" id="SM00382">
    <property type="entry name" value="AAA"/>
    <property type="match status" value="1"/>
</dbReference>
<dbReference type="Gene3D" id="3.40.50.300">
    <property type="entry name" value="P-loop containing nucleotide triphosphate hydrolases"/>
    <property type="match status" value="1"/>
</dbReference>
<reference evidence="2 3" key="1">
    <citation type="submission" date="2024-09" db="EMBL/GenBank/DDBJ databases">
        <authorList>
            <person name="Sun Q."/>
            <person name="Mori K."/>
        </authorList>
    </citation>
    <scope>NUCLEOTIDE SEQUENCE [LARGE SCALE GENOMIC DNA]</scope>
    <source>
        <strain evidence="2 3">CCM 8654</strain>
    </source>
</reference>
<dbReference type="InterPro" id="IPR021961">
    <property type="entry name" value="McrB_DNA-bd"/>
</dbReference>
<dbReference type="Pfam" id="PF12102">
    <property type="entry name" value="MrcB_N"/>
    <property type="match status" value="1"/>
</dbReference>
<keyword evidence="3" id="KW-1185">Reference proteome</keyword>
<proteinExistence type="predicted"/>
<dbReference type="InterPro" id="IPR057406">
    <property type="entry name" value="Pua-like_dom"/>
</dbReference>
<dbReference type="RefSeq" id="WP_378520536.1">
    <property type="nucleotide sequence ID" value="NZ_CBCSDI010000012.1"/>
</dbReference>
<comment type="caution">
    <text evidence="2">The sequence shown here is derived from an EMBL/GenBank/DDBJ whole genome shotgun (WGS) entry which is preliminary data.</text>
</comment>
<dbReference type="SUPFAM" id="SSF52540">
    <property type="entry name" value="P-loop containing nucleoside triphosphate hydrolases"/>
    <property type="match status" value="1"/>
</dbReference>
<evidence type="ECO:0000313" key="2">
    <source>
        <dbReference type="EMBL" id="MFC0224758.1"/>
    </source>
</evidence>
<dbReference type="InterPro" id="IPR003593">
    <property type="entry name" value="AAA+_ATPase"/>
</dbReference>
<dbReference type="PANTHER" id="PTHR37291">
    <property type="entry name" value="5-METHYLCYTOSINE-SPECIFIC RESTRICTION ENZYME B"/>
    <property type="match status" value="1"/>
</dbReference>
<dbReference type="InterPro" id="IPR011704">
    <property type="entry name" value="ATPase_dyneun-rel_AAA"/>
</dbReference>
<dbReference type="InterPro" id="IPR052934">
    <property type="entry name" value="Methyl-DNA_Rec/Restrict_Enz"/>
</dbReference>
<dbReference type="CDD" id="cd00009">
    <property type="entry name" value="AAA"/>
    <property type="match status" value="1"/>
</dbReference>
<dbReference type="Pfam" id="PF24405">
    <property type="entry name" value="Pua-like"/>
    <property type="match status" value="1"/>
</dbReference>
<dbReference type="Pfam" id="PF07728">
    <property type="entry name" value="AAA_5"/>
    <property type="match status" value="1"/>
</dbReference>
<name>A0ABV6E6Y5_9ACTN</name>
<dbReference type="EMBL" id="JBHLXH010000003">
    <property type="protein sequence ID" value="MFC0224758.1"/>
    <property type="molecule type" value="Genomic_DNA"/>
</dbReference>
<dbReference type="Gene3D" id="3.30.920.90">
    <property type="match status" value="1"/>
</dbReference>
<dbReference type="PANTHER" id="PTHR37291:SF1">
    <property type="entry name" value="TYPE IV METHYL-DIRECTED RESTRICTION ENZYME ECOKMCRB SUBUNIT"/>
    <property type="match status" value="1"/>
</dbReference>
<evidence type="ECO:0000313" key="3">
    <source>
        <dbReference type="Proteomes" id="UP001589698"/>
    </source>
</evidence>
<dbReference type="Proteomes" id="UP001589698">
    <property type="component" value="Unassembled WGS sequence"/>
</dbReference>
<dbReference type="InterPro" id="IPR027417">
    <property type="entry name" value="P-loop_NTPase"/>
</dbReference>
<organism evidence="2 3">
    <name type="scientific">Nocardioides zeicaulis</name>
    <dbReference type="NCBI Taxonomy" id="1776857"/>
    <lineage>
        <taxon>Bacteria</taxon>
        <taxon>Bacillati</taxon>
        <taxon>Actinomycetota</taxon>
        <taxon>Actinomycetes</taxon>
        <taxon>Propionibacteriales</taxon>
        <taxon>Nocardioidaceae</taxon>
        <taxon>Nocardioides</taxon>
    </lineage>
</organism>
<evidence type="ECO:0000259" key="1">
    <source>
        <dbReference type="SMART" id="SM00382"/>
    </source>
</evidence>
<feature type="domain" description="AAA+ ATPase" evidence="1">
    <location>
        <begin position="487"/>
        <end position="647"/>
    </location>
</feature>
<accession>A0ABV6E6Y5</accession>